<name>A0A812WZJ3_SYMPI</name>
<accession>A0A812WZJ3</accession>
<gene>
    <name evidence="4" type="primary">Dnmt3c</name>
    <name evidence="4" type="ORF">SPIL2461_LOCUS20335</name>
</gene>
<dbReference type="InterPro" id="IPR029063">
    <property type="entry name" value="SAM-dependent_MTases_sf"/>
</dbReference>
<evidence type="ECO:0000256" key="3">
    <source>
        <dbReference type="SAM" id="MobiDB-lite"/>
    </source>
</evidence>
<dbReference type="OrthoDB" id="641149at2759"/>
<dbReference type="Pfam" id="PF00145">
    <property type="entry name" value="DNA_methylase"/>
    <property type="match status" value="1"/>
</dbReference>
<dbReference type="GO" id="GO:0008168">
    <property type="term" value="F:methyltransferase activity"/>
    <property type="evidence" value="ECO:0007669"/>
    <property type="project" value="UniProtKB-KW"/>
</dbReference>
<keyword evidence="5" id="KW-1185">Reference proteome</keyword>
<sequence>MTTFRDVLAQLRAADLAHLAPRFVDQGVRNTDQMNGRPWTTRATYSGIIDEGAIASSLKNGRYRSPAQVFSVARQQHVSRAGQHLGADIEQQIKLSIRSIERGLGPSTLKEAFIVEDLAATTDSTMHPAPLPQNTGRIASTTVSSFSNVWFETTAFGKMAFFTLPCHKTDMCISRSHPYTCSDNLAALCPYHSLEAFIRRNHIPGTPRSDEFLFLWTTRRAHQSPGGHRSVQEGDCNHGGRAPDLDLKDNFFNASTNMSAEYLDLSSSLGSSARVSINRTPTQRTVCTMVKKYLDTITSKFWVKNTSTNTVRVSGAPEFSTENIHWRILCGWTHGSAPHTKFWSILEGNQCQKCFRVQENQAITDANSDEDNIWNFSAGSSVDSKQPNMVAADTGLTAAATEAGIDLATDPVLKYLRAIKITASSAISVYFQDDTGYRLGQEARKGKITYKGNDYDLSGEDVNTVTAQWKVLYAEIRAQYQKRLSATTTSGTSTTPAPTATSTPADKDTVPKTLPPGVYTQLIKDYNNFTLDGEKRSFPEKILLGADKVLARMCHEHHTSKHYTAVTLGEIMSPPVFTSLGTVNSNRKKDDLDKRLIVDNKQQLVTKEPPDWDVRGASMMQDGIEAVKWAWILIVVAARGRRGGHGTHRVTDLASNFTRNLSIVRFSFFDGIGAASLALQSLGIQPVLIISWETDQECISVLDAHFAPIRTGDVDNFDIENLVDTLLDNLDPDVPIRLLITGGPPCPDFSSIRSNPAGAPGATGHLFQRFVDIIQQIKQVLQQLPIRILIENVVPQSPPPCALKWDVTSLSQQLGIEPIIVDAEDGGIIHRKPVDWKKVKTQLTTHTPWSLRWLRTDAQWQRLHNPIAQSLQPQLDTTQFTAPAIVQKSGLFHCLTTPAPDQFGRPAPQHCNEKPDTISRWQSDNQRFAPYPTNVDKPT</sequence>
<reference evidence="4" key="1">
    <citation type="submission" date="2021-02" db="EMBL/GenBank/DDBJ databases">
        <authorList>
            <person name="Dougan E. K."/>
            <person name="Rhodes N."/>
            <person name="Thang M."/>
            <person name="Chan C."/>
        </authorList>
    </citation>
    <scope>NUCLEOTIDE SEQUENCE</scope>
</reference>
<keyword evidence="2" id="KW-0808">Transferase</keyword>
<protein>
    <submittedName>
        <fullName evidence="4">Dnmt3c protein</fullName>
    </submittedName>
</protein>
<evidence type="ECO:0000313" key="4">
    <source>
        <dbReference type="EMBL" id="CAE7715817.1"/>
    </source>
</evidence>
<keyword evidence="1" id="KW-0489">Methyltransferase</keyword>
<dbReference type="Gene3D" id="3.40.50.150">
    <property type="entry name" value="Vaccinia Virus protein VP39"/>
    <property type="match status" value="1"/>
</dbReference>
<dbReference type="Proteomes" id="UP000649617">
    <property type="component" value="Unassembled WGS sequence"/>
</dbReference>
<evidence type="ECO:0000256" key="1">
    <source>
        <dbReference type="ARBA" id="ARBA00022603"/>
    </source>
</evidence>
<feature type="region of interest" description="Disordered" evidence="3">
    <location>
        <begin position="485"/>
        <end position="513"/>
    </location>
</feature>
<organism evidence="4 5">
    <name type="scientific">Symbiodinium pilosum</name>
    <name type="common">Dinoflagellate</name>
    <dbReference type="NCBI Taxonomy" id="2952"/>
    <lineage>
        <taxon>Eukaryota</taxon>
        <taxon>Sar</taxon>
        <taxon>Alveolata</taxon>
        <taxon>Dinophyceae</taxon>
        <taxon>Suessiales</taxon>
        <taxon>Symbiodiniaceae</taxon>
        <taxon>Symbiodinium</taxon>
    </lineage>
</organism>
<dbReference type="EMBL" id="CAJNIZ010045301">
    <property type="protein sequence ID" value="CAE7715817.1"/>
    <property type="molecule type" value="Genomic_DNA"/>
</dbReference>
<feature type="region of interest" description="Disordered" evidence="3">
    <location>
        <begin position="902"/>
        <end position="939"/>
    </location>
</feature>
<feature type="compositionally biased region" description="Low complexity" evidence="3">
    <location>
        <begin position="485"/>
        <end position="504"/>
    </location>
</feature>
<dbReference type="AlphaFoldDB" id="A0A812WZJ3"/>
<dbReference type="GO" id="GO:0032259">
    <property type="term" value="P:methylation"/>
    <property type="evidence" value="ECO:0007669"/>
    <property type="project" value="UniProtKB-KW"/>
</dbReference>
<evidence type="ECO:0000313" key="5">
    <source>
        <dbReference type="Proteomes" id="UP000649617"/>
    </source>
</evidence>
<proteinExistence type="predicted"/>
<dbReference type="SUPFAM" id="SSF53335">
    <property type="entry name" value="S-adenosyl-L-methionine-dependent methyltransferases"/>
    <property type="match status" value="1"/>
</dbReference>
<dbReference type="InterPro" id="IPR001525">
    <property type="entry name" value="C5_MeTfrase"/>
</dbReference>
<evidence type="ECO:0000256" key="2">
    <source>
        <dbReference type="ARBA" id="ARBA00022679"/>
    </source>
</evidence>
<comment type="caution">
    <text evidence="4">The sequence shown here is derived from an EMBL/GenBank/DDBJ whole genome shotgun (WGS) entry which is preliminary data.</text>
</comment>